<dbReference type="AlphaFoldDB" id="A0A085LQP1"/>
<protein>
    <submittedName>
        <fullName evidence="2">Uncharacterized protein</fullName>
    </submittedName>
</protein>
<dbReference type="Proteomes" id="UP000030764">
    <property type="component" value="Unassembled WGS sequence"/>
</dbReference>
<evidence type="ECO:0000313" key="2">
    <source>
        <dbReference type="EMBL" id="KFD47287.1"/>
    </source>
</evidence>
<evidence type="ECO:0000256" key="1">
    <source>
        <dbReference type="SAM" id="MobiDB-lite"/>
    </source>
</evidence>
<organism evidence="2 3">
    <name type="scientific">Trichuris suis</name>
    <name type="common">pig whipworm</name>
    <dbReference type="NCBI Taxonomy" id="68888"/>
    <lineage>
        <taxon>Eukaryota</taxon>
        <taxon>Metazoa</taxon>
        <taxon>Ecdysozoa</taxon>
        <taxon>Nematoda</taxon>
        <taxon>Enoplea</taxon>
        <taxon>Dorylaimia</taxon>
        <taxon>Trichinellida</taxon>
        <taxon>Trichuridae</taxon>
        <taxon>Trichuris</taxon>
    </lineage>
</organism>
<name>A0A085LQP1_9BILA</name>
<evidence type="ECO:0000313" key="3">
    <source>
        <dbReference type="Proteomes" id="UP000030764"/>
    </source>
</evidence>
<keyword evidence="3" id="KW-1185">Reference proteome</keyword>
<accession>A0A085LQP1</accession>
<dbReference type="EMBL" id="KL363333">
    <property type="protein sequence ID" value="KFD47287.1"/>
    <property type="molecule type" value="Genomic_DNA"/>
</dbReference>
<proteinExistence type="predicted"/>
<feature type="region of interest" description="Disordered" evidence="1">
    <location>
        <begin position="129"/>
        <end position="170"/>
    </location>
</feature>
<reference evidence="2 3" key="1">
    <citation type="journal article" date="2014" name="Nat. Genet.">
        <title>Genome and transcriptome of the porcine whipworm Trichuris suis.</title>
        <authorList>
            <person name="Jex A.R."/>
            <person name="Nejsum P."/>
            <person name="Schwarz E.M."/>
            <person name="Hu L."/>
            <person name="Young N.D."/>
            <person name="Hall R.S."/>
            <person name="Korhonen P.K."/>
            <person name="Liao S."/>
            <person name="Thamsborg S."/>
            <person name="Xia J."/>
            <person name="Xu P."/>
            <person name="Wang S."/>
            <person name="Scheerlinck J.P."/>
            <person name="Hofmann A."/>
            <person name="Sternberg P.W."/>
            <person name="Wang J."/>
            <person name="Gasser R.B."/>
        </authorList>
    </citation>
    <scope>NUCLEOTIDE SEQUENCE [LARGE SCALE GENOMIC DNA]</scope>
    <source>
        <strain evidence="2">DCEP-RM93M</strain>
    </source>
</reference>
<sequence>MNKNDFLENVSPILAMNPVSLTQPNTFQWSQDDSSIINLVTSKYERERLRAENIQTGLAKRRTDASSLEAIQVIELPVSLSEYFNHGVLKFTTGNAIVQQKYVIALQQHLCKELTEGLADSIGALLPSRGPLSRKRKATERKEEEEDLPRTLLLNSQGPLSTLHNSSSRG</sequence>
<gene>
    <name evidence="2" type="ORF">M513_11840</name>
</gene>
<feature type="compositionally biased region" description="Polar residues" evidence="1">
    <location>
        <begin position="153"/>
        <end position="170"/>
    </location>
</feature>